<dbReference type="GeneID" id="111017534"/>
<gene>
    <name evidence="4" type="primary">LOC111017534</name>
</gene>
<keyword evidence="2" id="KW-0812">Transmembrane</keyword>
<accession>A0A6J1D6N0</accession>
<feature type="transmembrane region" description="Helical" evidence="2">
    <location>
        <begin position="367"/>
        <end position="387"/>
    </location>
</feature>
<feature type="compositionally biased region" description="Basic and acidic residues" evidence="1">
    <location>
        <begin position="1"/>
        <end position="27"/>
    </location>
</feature>
<organism evidence="3 4">
    <name type="scientific">Momordica charantia</name>
    <name type="common">Bitter gourd</name>
    <name type="synonym">Balsam pear</name>
    <dbReference type="NCBI Taxonomy" id="3673"/>
    <lineage>
        <taxon>Eukaryota</taxon>
        <taxon>Viridiplantae</taxon>
        <taxon>Streptophyta</taxon>
        <taxon>Embryophyta</taxon>
        <taxon>Tracheophyta</taxon>
        <taxon>Spermatophyta</taxon>
        <taxon>Magnoliopsida</taxon>
        <taxon>eudicotyledons</taxon>
        <taxon>Gunneridae</taxon>
        <taxon>Pentapetalae</taxon>
        <taxon>rosids</taxon>
        <taxon>fabids</taxon>
        <taxon>Cucurbitales</taxon>
        <taxon>Cucurbitaceae</taxon>
        <taxon>Momordiceae</taxon>
        <taxon>Momordica</taxon>
    </lineage>
</organism>
<feature type="compositionally biased region" description="Low complexity" evidence="1">
    <location>
        <begin position="268"/>
        <end position="284"/>
    </location>
</feature>
<keyword evidence="2" id="KW-0472">Membrane</keyword>
<feature type="region of interest" description="Disordered" evidence="1">
    <location>
        <begin position="1"/>
        <end position="41"/>
    </location>
</feature>
<feature type="region of interest" description="Disordered" evidence="1">
    <location>
        <begin position="220"/>
        <end position="239"/>
    </location>
</feature>
<keyword evidence="2" id="KW-1133">Transmembrane helix</keyword>
<dbReference type="PANTHER" id="PTHR33673:SF3">
    <property type="entry name" value="SUPPRESSOR SRP40-LIKE PROTEIN"/>
    <property type="match status" value="1"/>
</dbReference>
<evidence type="ECO:0000313" key="3">
    <source>
        <dbReference type="Proteomes" id="UP000504603"/>
    </source>
</evidence>
<proteinExistence type="predicted"/>
<evidence type="ECO:0000256" key="2">
    <source>
        <dbReference type="SAM" id="Phobius"/>
    </source>
</evidence>
<evidence type="ECO:0000256" key="1">
    <source>
        <dbReference type="SAM" id="MobiDB-lite"/>
    </source>
</evidence>
<name>A0A6J1D6N0_MOMCH</name>
<evidence type="ECO:0000313" key="4">
    <source>
        <dbReference type="RefSeq" id="XP_022149012.1"/>
    </source>
</evidence>
<sequence>MAATGRSERSEHSIEQPEIIDRSDSKNSEGTVKEFPLSPTKQLGYGSSSSLNLLELSDFVQVDAHINQSEAGTICLGNPDHVIYQLQFKDDESDASSISSAKSEKGSGFQGTFASQVSDITPESVRNVLSPTQSPPLQTMDRAGEYDPFRIPSAVFQRSRSITPLEWSIASNESLFSINVGNNSLSRDHVFRLSDLGKPDELTKSGELFVFNPPPTVITSRETEKKSAEFEKDTKMEDTAEYTVNDKEGVITRSPSERKGTPPAISWNSSNVSRHSDRSQSSSNSFAFPIKKKCACSSCYCSNCSQAFCYKLWPSCYCTWPCCCCWNCSRPFCYCWNCSQKGLSCDTSNMYAPYSSTLLTMSKVRPISTFLSTSLSFFFMTFLWSTYFTNSMRSMFLCLIINVMQLR</sequence>
<protein>
    <submittedName>
        <fullName evidence="4">Uncharacterized protein LOC111017534 isoform X2</fullName>
    </submittedName>
</protein>
<feature type="compositionally biased region" description="Basic and acidic residues" evidence="1">
    <location>
        <begin position="221"/>
        <end position="239"/>
    </location>
</feature>
<dbReference type="Proteomes" id="UP000504603">
    <property type="component" value="Unplaced"/>
</dbReference>
<keyword evidence="3" id="KW-1185">Reference proteome</keyword>
<dbReference type="AlphaFoldDB" id="A0A6J1D6N0"/>
<dbReference type="RefSeq" id="XP_022149012.1">
    <property type="nucleotide sequence ID" value="XM_022293320.1"/>
</dbReference>
<reference evidence="4" key="1">
    <citation type="submission" date="2025-08" db="UniProtKB">
        <authorList>
            <consortium name="RefSeq"/>
        </authorList>
    </citation>
    <scope>IDENTIFICATION</scope>
    <source>
        <strain evidence="4">OHB3-1</strain>
    </source>
</reference>
<feature type="compositionally biased region" description="Basic and acidic residues" evidence="1">
    <location>
        <begin position="247"/>
        <end position="260"/>
    </location>
</feature>
<feature type="region of interest" description="Disordered" evidence="1">
    <location>
        <begin position="247"/>
        <end position="284"/>
    </location>
</feature>
<dbReference type="PANTHER" id="PTHR33673">
    <property type="entry name" value="SUPPRESSOR SRP40-LIKE PROTEIN"/>
    <property type="match status" value="1"/>
</dbReference>